<dbReference type="AlphaFoldDB" id="A0AAJ0CVZ3"/>
<dbReference type="InterPro" id="IPR023374">
    <property type="entry name" value="AttH-like_dom_sf"/>
</dbReference>
<keyword evidence="1" id="KW-0732">Signal</keyword>
<gene>
    <name evidence="2" type="ORF">QQS21_002056</name>
</gene>
<reference evidence="2" key="1">
    <citation type="submission" date="2023-06" db="EMBL/GenBank/DDBJ databases">
        <title>Conoideocrella luteorostrata (Hypocreales: Clavicipitaceae), a potential biocontrol fungus for elongate hemlock scale in United States Christmas tree production areas.</title>
        <authorList>
            <person name="Barrett H."/>
            <person name="Lovett B."/>
            <person name="Macias A.M."/>
            <person name="Stajich J.E."/>
            <person name="Kasson M.T."/>
        </authorList>
    </citation>
    <scope>NUCLEOTIDE SEQUENCE</scope>
    <source>
        <strain evidence="2">ARSEF 14590</strain>
    </source>
</reference>
<dbReference type="SUPFAM" id="SSF159245">
    <property type="entry name" value="AttH-like"/>
    <property type="match status" value="1"/>
</dbReference>
<proteinExistence type="predicted"/>
<sequence>MKMVSVRFLSFAGWAWLFSLMAATATAQSWKRYPLELEDNPVLTFPKVEGVHSQYNGDSWFLTAQVQGQTTGKKYQIVTIFNTYSVPNGKLNFYQASIFDYATGDFNTYTSYDLPGASTQQFAGSSDHLDISFDAPVGKSFWNTSRTPAGALDPFVYDLYCPGKDVVTGESFSFSTHVDMQKKPVAFGAAVLCGNFTDNAQPNTFTYWQPGPAVNGSLVFKGVTENIVGTRGHVDRQLFPLYPGIHTPTGREYSHEWRQINFDDGIDVSIWRQLNRGASNSVVDTTGITVSYPPGPDGEAPEPSWTNGMPDDLTVEYISYSKFPSHSYSTLFPPPSSNMYMPSAHIIRSASLNMMLEATYTTPAPAALLPIEYYEGPTIWKGTFMGKPVSAFGIFECSLGLYRDWELAGVLLDSVAHLPADSFSAGAPREHVAEIVRGLQALVSSDPRNDRRDEAGTYLDELVIPALNTMTDWKRREDMLEIVADFRSSLALKA</sequence>
<evidence type="ECO:0008006" key="4">
    <source>
        <dbReference type="Google" id="ProtNLM"/>
    </source>
</evidence>
<evidence type="ECO:0000313" key="2">
    <source>
        <dbReference type="EMBL" id="KAK2611950.1"/>
    </source>
</evidence>
<organism evidence="2 3">
    <name type="scientific">Conoideocrella luteorostrata</name>
    <dbReference type="NCBI Taxonomy" id="1105319"/>
    <lineage>
        <taxon>Eukaryota</taxon>
        <taxon>Fungi</taxon>
        <taxon>Dikarya</taxon>
        <taxon>Ascomycota</taxon>
        <taxon>Pezizomycotina</taxon>
        <taxon>Sordariomycetes</taxon>
        <taxon>Hypocreomycetidae</taxon>
        <taxon>Hypocreales</taxon>
        <taxon>Clavicipitaceae</taxon>
        <taxon>Conoideocrella</taxon>
    </lineage>
</organism>
<name>A0AAJ0CVZ3_9HYPO</name>
<dbReference type="EMBL" id="JASWJB010000023">
    <property type="protein sequence ID" value="KAK2611950.1"/>
    <property type="molecule type" value="Genomic_DNA"/>
</dbReference>
<feature type="chain" id="PRO_5042527755" description="Secreted protein" evidence="1">
    <location>
        <begin position="28"/>
        <end position="494"/>
    </location>
</feature>
<evidence type="ECO:0000256" key="1">
    <source>
        <dbReference type="SAM" id="SignalP"/>
    </source>
</evidence>
<protein>
    <recommendedName>
        <fullName evidence="4">Secreted protein</fullName>
    </recommendedName>
</protein>
<dbReference type="Proteomes" id="UP001251528">
    <property type="component" value="Unassembled WGS sequence"/>
</dbReference>
<feature type="signal peptide" evidence="1">
    <location>
        <begin position="1"/>
        <end position="27"/>
    </location>
</feature>
<keyword evidence="3" id="KW-1185">Reference proteome</keyword>
<evidence type="ECO:0000313" key="3">
    <source>
        <dbReference type="Proteomes" id="UP001251528"/>
    </source>
</evidence>
<comment type="caution">
    <text evidence="2">The sequence shown here is derived from an EMBL/GenBank/DDBJ whole genome shotgun (WGS) entry which is preliminary data.</text>
</comment>
<accession>A0AAJ0CVZ3</accession>
<dbReference type="Gene3D" id="2.40.370.10">
    <property type="entry name" value="AttH-like domain"/>
    <property type="match status" value="1"/>
</dbReference>